<evidence type="ECO:0000259" key="5">
    <source>
        <dbReference type="Pfam" id="PF12464"/>
    </source>
</evidence>
<dbReference type="EMBL" id="MU854572">
    <property type="protein sequence ID" value="KAK4032829.1"/>
    <property type="molecule type" value="Genomic_DNA"/>
</dbReference>
<comment type="similarity">
    <text evidence="1">Belongs to the transferase hexapeptide repeat family.</text>
</comment>
<dbReference type="InterPro" id="IPR018357">
    <property type="entry name" value="Hexapep_transf_CS"/>
</dbReference>
<accession>A0AAN6P705</accession>
<keyword evidence="4" id="KW-0812">Transmembrane</keyword>
<keyword evidence="2" id="KW-0808">Transferase</keyword>
<dbReference type="PANTHER" id="PTHR23416">
    <property type="entry name" value="SIALIC ACID SYNTHASE-RELATED"/>
    <property type="match status" value="1"/>
</dbReference>
<comment type="caution">
    <text evidence="6">The sequence shown here is derived from an EMBL/GenBank/DDBJ whole genome shotgun (WGS) entry which is preliminary data.</text>
</comment>
<proteinExistence type="inferred from homology"/>
<feature type="transmembrane region" description="Helical" evidence="4">
    <location>
        <begin position="371"/>
        <end position="394"/>
    </location>
</feature>
<evidence type="ECO:0000313" key="7">
    <source>
        <dbReference type="Proteomes" id="UP001303115"/>
    </source>
</evidence>
<dbReference type="PROSITE" id="PS00101">
    <property type="entry name" value="HEXAPEP_TRANSFERASES"/>
    <property type="match status" value="1"/>
</dbReference>
<protein>
    <submittedName>
        <fullName evidence="6">Trimeric LpxA-like protein</fullName>
    </submittedName>
</protein>
<dbReference type="InterPro" id="IPR011004">
    <property type="entry name" value="Trimer_LpxA-like_sf"/>
</dbReference>
<gene>
    <name evidence="6" type="ORF">C8A01DRAFT_20157</name>
</gene>
<keyword evidence="4" id="KW-1133">Transmembrane helix</keyword>
<dbReference type="CDD" id="cd03357">
    <property type="entry name" value="LbH_MAT_GAT"/>
    <property type="match status" value="1"/>
</dbReference>
<keyword evidence="4" id="KW-0472">Membrane</keyword>
<evidence type="ECO:0000256" key="2">
    <source>
        <dbReference type="ARBA" id="ARBA00022679"/>
    </source>
</evidence>
<dbReference type="Pfam" id="PF12464">
    <property type="entry name" value="Mac"/>
    <property type="match status" value="1"/>
</dbReference>
<dbReference type="Proteomes" id="UP001303115">
    <property type="component" value="Unassembled WGS sequence"/>
</dbReference>
<feature type="compositionally biased region" description="Polar residues" evidence="3">
    <location>
        <begin position="1"/>
        <end position="11"/>
    </location>
</feature>
<dbReference type="InterPro" id="IPR051159">
    <property type="entry name" value="Hexapeptide_acetyltransf"/>
</dbReference>
<keyword evidence="7" id="KW-1185">Reference proteome</keyword>
<sequence>MSSDSTIASTPDESEITHFPEVIFPAGNSDFRAARNRCARACREFNSTPDDADPEERSQKWLDIVRPDRDRTEDGVLAVTHDQTFANPALQAKTPFVKPPIFIDYGVRLQVGGSTFINRNCMIMDTPVADVVIGEGCNIGPNCCIIGVTHPVRLDERLQRHSIGQPVTIGNDVWIGANVTILGGVTIGDGAVIGACSLVKRDVPPMSVAYGVPARVTCFLKDVKPTLPLASHTTHTLAEALGLRNRLGMMRYFDDDKGSVDGLGGGEGVGPGPLVGAGSGSLPGEGDALLDFDLLDLDMDGDVDVDVDVSPPPRRPFSVGSGSTAAHSVLRAGVRERVTMGSEREREVRALLLRRLGQQQGRMRRWEVETIAVMAAVMIALLVVFFFAGVYLGAGRISGGSGYL</sequence>
<dbReference type="InterPro" id="IPR024688">
    <property type="entry name" value="Mac_dom"/>
</dbReference>
<evidence type="ECO:0000256" key="3">
    <source>
        <dbReference type="SAM" id="MobiDB-lite"/>
    </source>
</evidence>
<feature type="region of interest" description="Disordered" evidence="3">
    <location>
        <begin position="1"/>
        <end position="21"/>
    </location>
</feature>
<dbReference type="Pfam" id="PF14602">
    <property type="entry name" value="Hexapep_2"/>
    <property type="match status" value="1"/>
</dbReference>
<evidence type="ECO:0000256" key="4">
    <source>
        <dbReference type="SAM" id="Phobius"/>
    </source>
</evidence>
<dbReference type="GO" id="GO:0008374">
    <property type="term" value="F:O-acyltransferase activity"/>
    <property type="evidence" value="ECO:0007669"/>
    <property type="project" value="TreeGrafter"/>
</dbReference>
<dbReference type="SUPFAM" id="SSF51161">
    <property type="entry name" value="Trimeric LpxA-like enzymes"/>
    <property type="match status" value="1"/>
</dbReference>
<dbReference type="PANTHER" id="PTHR23416:SF54">
    <property type="entry name" value="ACETYLTRANSFERASE, CYSE_LACA_LPXA_NODL FAMILY (AFU_ORTHOLOGUE AFUA_2G08430)-RELATED"/>
    <property type="match status" value="1"/>
</dbReference>
<dbReference type="Gene3D" id="2.160.10.10">
    <property type="entry name" value="Hexapeptide repeat proteins"/>
    <property type="match status" value="1"/>
</dbReference>
<dbReference type="InterPro" id="IPR001451">
    <property type="entry name" value="Hexapep"/>
</dbReference>
<evidence type="ECO:0000313" key="6">
    <source>
        <dbReference type="EMBL" id="KAK4032829.1"/>
    </source>
</evidence>
<organism evidence="6 7">
    <name type="scientific">Parachaetomium inaequale</name>
    <dbReference type="NCBI Taxonomy" id="2588326"/>
    <lineage>
        <taxon>Eukaryota</taxon>
        <taxon>Fungi</taxon>
        <taxon>Dikarya</taxon>
        <taxon>Ascomycota</taxon>
        <taxon>Pezizomycotina</taxon>
        <taxon>Sordariomycetes</taxon>
        <taxon>Sordariomycetidae</taxon>
        <taxon>Sordariales</taxon>
        <taxon>Chaetomiaceae</taxon>
        <taxon>Parachaetomium</taxon>
    </lineage>
</organism>
<dbReference type="AlphaFoldDB" id="A0AAN6P705"/>
<feature type="domain" description="Maltose/galactoside acetyltransferase" evidence="5">
    <location>
        <begin position="30"/>
        <end position="63"/>
    </location>
</feature>
<name>A0AAN6P705_9PEZI</name>
<dbReference type="Pfam" id="PF00132">
    <property type="entry name" value="Hexapep"/>
    <property type="match status" value="1"/>
</dbReference>
<evidence type="ECO:0000256" key="1">
    <source>
        <dbReference type="ARBA" id="ARBA00007274"/>
    </source>
</evidence>
<reference evidence="7" key="1">
    <citation type="journal article" date="2023" name="Mol. Phylogenet. Evol.">
        <title>Genome-scale phylogeny and comparative genomics of the fungal order Sordariales.</title>
        <authorList>
            <person name="Hensen N."/>
            <person name="Bonometti L."/>
            <person name="Westerberg I."/>
            <person name="Brannstrom I.O."/>
            <person name="Guillou S."/>
            <person name="Cros-Aarteil S."/>
            <person name="Calhoun S."/>
            <person name="Haridas S."/>
            <person name="Kuo A."/>
            <person name="Mondo S."/>
            <person name="Pangilinan J."/>
            <person name="Riley R."/>
            <person name="LaButti K."/>
            <person name="Andreopoulos B."/>
            <person name="Lipzen A."/>
            <person name="Chen C."/>
            <person name="Yan M."/>
            <person name="Daum C."/>
            <person name="Ng V."/>
            <person name="Clum A."/>
            <person name="Steindorff A."/>
            <person name="Ohm R.A."/>
            <person name="Martin F."/>
            <person name="Silar P."/>
            <person name="Natvig D.O."/>
            <person name="Lalanne C."/>
            <person name="Gautier V."/>
            <person name="Ament-Velasquez S.L."/>
            <person name="Kruys A."/>
            <person name="Hutchinson M.I."/>
            <person name="Powell A.J."/>
            <person name="Barry K."/>
            <person name="Miller A.N."/>
            <person name="Grigoriev I.V."/>
            <person name="Debuchy R."/>
            <person name="Gladieux P."/>
            <person name="Hiltunen Thoren M."/>
            <person name="Johannesson H."/>
        </authorList>
    </citation>
    <scope>NUCLEOTIDE SEQUENCE [LARGE SCALE GENOMIC DNA]</scope>
    <source>
        <strain evidence="7">CBS 284.82</strain>
    </source>
</reference>